<dbReference type="InterPro" id="IPR009351">
    <property type="entry name" value="AlkZ-like"/>
</dbReference>
<dbReference type="Pfam" id="PF06224">
    <property type="entry name" value="AlkZ-like"/>
    <property type="match status" value="1"/>
</dbReference>
<proteinExistence type="predicted"/>
<dbReference type="PANTHER" id="PTHR38479">
    <property type="entry name" value="LMO0824 PROTEIN"/>
    <property type="match status" value="1"/>
</dbReference>
<dbReference type="RefSeq" id="WP_175557460.1">
    <property type="nucleotide sequence ID" value="NZ_FMYF01000007.1"/>
</dbReference>
<dbReference type="STRING" id="1577474.GA0111570_10741"/>
<dbReference type="Proteomes" id="UP000199086">
    <property type="component" value="Unassembled WGS sequence"/>
</dbReference>
<evidence type="ECO:0000313" key="1">
    <source>
        <dbReference type="EMBL" id="SDB89891.1"/>
    </source>
</evidence>
<keyword evidence="1" id="KW-0238">DNA-binding</keyword>
<accession>A0A1G6H6N2</accession>
<protein>
    <submittedName>
        <fullName evidence="1">Winged helix DNA-binding domain-containing protein</fullName>
    </submittedName>
</protein>
<evidence type="ECO:0000313" key="2">
    <source>
        <dbReference type="Proteomes" id="UP000199086"/>
    </source>
</evidence>
<dbReference type="PANTHER" id="PTHR38479:SF2">
    <property type="entry name" value="WINGED HELIX DNA-BINDING DOMAIN-CONTAINING PROTEIN"/>
    <property type="match status" value="1"/>
</dbReference>
<reference evidence="1 2" key="1">
    <citation type="submission" date="2016-06" db="EMBL/GenBank/DDBJ databases">
        <authorList>
            <person name="Olsen C.W."/>
            <person name="Carey S."/>
            <person name="Hinshaw L."/>
            <person name="Karasin A.I."/>
        </authorList>
    </citation>
    <scope>NUCLEOTIDE SEQUENCE [LARGE SCALE GENOMIC DNA]</scope>
    <source>
        <strain evidence="1 2">LZ-22</strain>
    </source>
</reference>
<sequence>MDLDTLLAQRLATQHLASTPVGVLDVVRHAVAVQSQDAPLARWSIGLRSGRNDDAVRAAIDAGDLLRTHVLRPTWHYVLPEDLRWLLELSRDRIERSMGARHRQLGITEHVVERSFAVLADALAGGRTLTRKQLHPLLPTTAFPAQGQVVAHLLMLAEVRALVCSGPLEKGEHTYGLVDDRVPPSPVRPREELVRDLAARFFAGHGPSTPADLARWAAVTRTEVRKVLPDLDLSCATVEGTEVWWDPRAVPEQRRDDDPRAFLLSTFDEACLTYLPPSYPRLAGHPWGDRPPTYAQVGGGPVICDLREVGVWRRRTGRTTTRVELDLSPAVTGDQHAAIRTAAERLAAFEGRGLELAG</sequence>
<dbReference type="AlphaFoldDB" id="A0A1G6H6N2"/>
<name>A0A1G6H6N2_9ACTN</name>
<dbReference type="EMBL" id="FMYF01000007">
    <property type="protein sequence ID" value="SDB89891.1"/>
    <property type="molecule type" value="Genomic_DNA"/>
</dbReference>
<gene>
    <name evidence="1" type="ORF">GA0111570_10741</name>
</gene>
<organism evidence="1 2">
    <name type="scientific">Raineyella antarctica</name>
    <dbReference type="NCBI Taxonomy" id="1577474"/>
    <lineage>
        <taxon>Bacteria</taxon>
        <taxon>Bacillati</taxon>
        <taxon>Actinomycetota</taxon>
        <taxon>Actinomycetes</taxon>
        <taxon>Propionibacteriales</taxon>
        <taxon>Propionibacteriaceae</taxon>
        <taxon>Raineyella</taxon>
    </lineage>
</organism>
<dbReference type="GO" id="GO:0003677">
    <property type="term" value="F:DNA binding"/>
    <property type="evidence" value="ECO:0007669"/>
    <property type="project" value="UniProtKB-KW"/>
</dbReference>
<keyword evidence="2" id="KW-1185">Reference proteome</keyword>